<evidence type="ECO:0000256" key="2">
    <source>
        <dbReference type="ARBA" id="ARBA00022763"/>
    </source>
</evidence>
<dbReference type="EMBL" id="WHNW01000005">
    <property type="protein sequence ID" value="MPV86210.1"/>
    <property type="molecule type" value="Genomic_DNA"/>
</dbReference>
<dbReference type="InterPro" id="IPR010994">
    <property type="entry name" value="RuvA_2-like"/>
</dbReference>
<protein>
    <recommendedName>
        <fullName evidence="6">Holliday junction branch migration complex subunit RuvA</fullName>
    </recommendedName>
</protein>
<dbReference type="CDD" id="cd14332">
    <property type="entry name" value="UBA_RuvA_C"/>
    <property type="match status" value="1"/>
</dbReference>
<organism evidence="8 9">
    <name type="scientific">Ostreibacterium oceani</name>
    <dbReference type="NCBI Taxonomy" id="2654998"/>
    <lineage>
        <taxon>Bacteria</taxon>
        <taxon>Pseudomonadati</taxon>
        <taxon>Pseudomonadota</taxon>
        <taxon>Gammaproteobacteria</taxon>
        <taxon>Cardiobacteriales</taxon>
        <taxon>Ostreibacteriaceae</taxon>
        <taxon>Ostreibacterium</taxon>
    </lineage>
</organism>
<evidence type="ECO:0000256" key="3">
    <source>
        <dbReference type="ARBA" id="ARBA00023125"/>
    </source>
</evidence>
<dbReference type="AlphaFoldDB" id="A0A6N7EXD8"/>
<dbReference type="InterPro" id="IPR012340">
    <property type="entry name" value="NA-bd_OB-fold"/>
</dbReference>
<comment type="subcellular location">
    <subcellularLocation>
        <location evidence="6">Cytoplasm</location>
    </subcellularLocation>
</comment>
<sequence>MIASLQGVLRYKKPPHLIIECAGVGYDVEATMTVFSQLPEVGGDVLIYTHLSIRDDAHVLFGFANLAERDAFRLLIKVNGVGPKMAIVILSGMKVDELAVVIANHDINMLVSLPGIGKKTAERLLIELKDKFPVMSPQGAAVNTNNPMAANDRQIKTEAAEALVALGYKMSEADKMVDQYYESGMTSEVVIRGALQTRMKR</sequence>
<evidence type="ECO:0000256" key="5">
    <source>
        <dbReference type="ARBA" id="ARBA00023204"/>
    </source>
</evidence>
<dbReference type="Pfam" id="PF14520">
    <property type="entry name" value="HHH_5"/>
    <property type="match status" value="1"/>
</dbReference>
<dbReference type="GO" id="GO:0005524">
    <property type="term" value="F:ATP binding"/>
    <property type="evidence" value="ECO:0007669"/>
    <property type="project" value="InterPro"/>
</dbReference>
<keyword evidence="9" id="KW-1185">Reference proteome</keyword>
<dbReference type="SUPFAM" id="SSF46929">
    <property type="entry name" value="DNA helicase RuvA subunit, C-terminal domain"/>
    <property type="match status" value="1"/>
</dbReference>
<dbReference type="GO" id="GO:0006310">
    <property type="term" value="P:DNA recombination"/>
    <property type="evidence" value="ECO:0007669"/>
    <property type="project" value="UniProtKB-UniRule"/>
</dbReference>
<dbReference type="InterPro" id="IPR013849">
    <property type="entry name" value="DNA_helicase_Holl-junc_RuvA_I"/>
</dbReference>
<comment type="caution">
    <text evidence="8">The sequence shown here is derived from an EMBL/GenBank/DDBJ whole genome shotgun (WGS) entry which is preliminary data.</text>
</comment>
<dbReference type="Gene3D" id="1.10.150.20">
    <property type="entry name" value="5' to 3' exonuclease, C-terminal subdomain"/>
    <property type="match status" value="1"/>
</dbReference>
<dbReference type="GO" id="GO:0009379">
    <property type="term" value="C:Holliday junction helicase complex"/>
    <property type="evidence" value="ECO:0007669"/>
    <property type="project" value="InterPro"/>
</dbReference>
<dbReference type="GO" id="GO:0005737">
    <property type="term" value="C:cytoplasm"/>
    <property type="evidence" value="ECO:0007669"/>
    <property type="project" value="UniProtKB-SubCell"/>
</dbReference>
<dbReference type="RefSeq" id="WP_152810215.1">
    <property type="nucleotide sequence ID" value="NZ_WHNW01000005.1"/>
</dbReference>
<dbReference type="InParanoid" id="A0A6N7EXD8"/>
<dbReference type="InterPro" id="IPR003583">
    <property type="entry name" value="Hlx-hairpin-Hlx_DNA-bd_motif"/>
</dbReference>
<evidence type="ECO:0000256" key="6">
    <source>
        <dbReference type="HAMAP-Rule" id="MF_00031"/>
    </source>
</evidence>
<evidence type="ECO:0000259" key="7">
    <source>
        <dbReference type="SMART" id="SM00278"/>
    </source>
</evidence>
<dbReference type="Pfam" id="PF07499">
    <property type="entry name" value="RuvA_C"/>
    <property type="match status" value="1"/>
</dbReference>
<dbReference type="GO" id="GO:0000400">
    <property type="term" value="F:four-way junction DNA binding"/>
    <property type="evidence" value="ECO:0007669"/>
    <property type="project" value="UniProtKB-UniRule"/>
</dbReference>
<dbReference type="SUPFAM" id="SSF50249">
    <property type="entry name" value="Nucleic acid-binding proteins"/>
    <property type="match status" value="1"/>
</dbReference>
<comment type="caution">
    <text evidence="6">Lacks conserved residue(s) required for the propagation of feature annotation.</text>
</comment>
<dbReference type="InterPro" id="IPR000085">
    <property type="entry name" value="RuvA"/>
</dbReference>
<dbReference type="Gene3D" id="1.10.8.10">
    <property type="entry name" value="DNA helicase RuvA subunit, C-terminal domain"/>
    <property type="match status" value="1"/>
</dbReference>
<comment type="function">
    <text evidence="6">The RuvA-RuvB-RuvC complex processes Holliday junction (HJ) DNA during genetic recombination and DNA repair, while the RuvA-RuvB complex plays an important role in the rescue of blocked DNA replication forks via replication fork reversal (RFR). RuvA specifically binds to HJ cruciform DNA, conferring on it an open structure. The RuvB hexamer acts as an ATP-dependent pump, pulling dsDNA into and through the RuvAB complex. HJ branch migration allows RuvC to scan DNA until it finds its consensus sequence, where it cleaves and resolves the cruciform DNA.</text>
</comment>
<evidence type="ECO:0000256" key="4">
    <source>
        <dbReference type="ARBA" id="ARBA00023172"/>
    </source>
</evidence>
<name>A0A6N7EXD8_9GAMM</name>
<evidence type="ECO:0000313" key="9">
    <source>
        <dbReference type="Proteomes" id="UP000471298"/>
    </source>
</evidence>
<dbReference type="Proteomes" id="UP000471298">
    <property type="component" value="Unassembled WGS sequence"/>
</dbReference>
<dbReference type="Pfam" id="PF01330">
    <property type="entry name" value="RuvA_N"/>
    <property type="match status" value="1"/>
</dbReference>
<gene>
    <name evidence="6 8" type="primary">ruvA</name>
    <name evidence="8" type="ORF">GCU85_05635</name>
</gene>
<dbReference type="GO" id="GO:0048476">
    <property type="term" value="C:Holliday junction resolvase complex"/>
    <property type="evidence" value="ECO:0007669"/>
    <property type="project" value="UniProtKB-UniRule"/>
</dbReference>
<feature type="domain" description="Helix-hairpin-helix DNA-binding motif class 1" evidence="7">
    <location>
        <begin position="73"/>
        <end position="92"/>
    </location>
</feature>
<feature type="domain" description="Helix-hairpin-helix DNA-binding motif class 1" evidence="7">
    <location>
        <begin position="108"/>
        <end position="127"/>
    </location>
</feature>
<dbReference type="SUPFAM" id="SSF47781">
    <property type="entry name" value="RuvA domain 2-like"/>
    <property type="match status" value="1"/>
</dbReference>
<accession>A0A6N7EXD8</accession>
<comment type="subunit">
    <text evidence="6">Homotetramer. Forms an RuvA(8)-RuvB(12)-Holliday junction (HJ) complex. HJ DNA is sandwiched between 2 RuvA tetramers; dsDNA enters through RuvA and exits via RuvB. An RuvB hexamer assembles on each DNA strand where it exits the tetramer. Each RuvB hexamer is contacted by two RuvA subunits (via domain III) on 2 adjacent RuvB subunits; this complex drives branch migration. In the full resolvosome a probable DNA-RuvA(4)-RuvB(12)-RuvC(2) complex forms which resolves the HJ.</text>
</comment>
<dbReference type="GO" id="GO:0006281">
    <property type="term" value="P:DNA repair"/>
    <property type="evidence" value="ECO:0007669"/>
    <property type="project" value="UniProtKB-UniRule"/>
</dbReference>
<dbReference type="NCBIfam" id="TIGR00084">
    <property type="entry name" value="ruvA"/>
    <property type="match status" value="1"/>
</dbReference>
<reference evidence="8 9" key="1">
    <citation type="submission" date="2019-10" db="EMBL/GenBank/DDBJ databases">
        <title>Cardiobacteriales fam. a chemoheterotrophic member of the order Cardiobacteriales, and proposal of Cardiobacteriales fam. nov.</title>
        <authorList>
            <person name="Wang C."/>
        </authorList>
    </citation>
    <scope>NUCLEOTIDE SEQUENCE [LARGE SCALE GENOMIC DNA]</scope>
    <source>
        <strain evidence="8 9">ML27</strain>
    </source>
</reference>
<dbReference type="SMART" id="SM00278">
    <property type="entry name" value="HhH1"/>
    <property type="match status" value="2"/>
</dbReference>
<keyword evidence="1 6" id="KW-0963">Cytoplasm</keyword>
<evidence type="ECO:0000256" key="1">
    <source>
        <dbReference type="ARBA" id="ARBA00022490"/>
    </source>
</evidence>
<keyword evidence="4 6" id="KW-0233">DNA recombination</keyword>
<feature type="region of interest" description="Domain I" evidence="6">
    <location>
        <begin position="1"/>
        <end position="64"/>
    </location>
</feature>
<keyword evidence="2 6" id="KW-0227">DNA damage</keyword>
<keyword evidence="5 6" id="KW-0234">DNA repair</keyword>
<dbReference type="InterPro" id="IPR036267">
    <property type="entry name" value="RuvA_C_sf"/>
</dbReference>
<dbReference type="Gene3D" id="2.40.50.140">
    <property type="entry name" value="Nucleic acid-binding proteins"/>
    <property type="match status" value="1"/>
</dbReference>
<comment type="similarity">
    <text evidence="6">Belongs to the RuvA family.</text>
</comment>
<feature type="region of interest" description="Domain III" evidence="6">
    <location>
        <begin position="150"/>
        <end position="201"/>
    </location>
</feature>
<dbReference type="HAMAP" id="MF_00031">
    <property type="entry name" value="DNA_HJ_migration_RuvA"/>
    <property type="match status" value="1"/>
</dbReference>
<dbReference type="GO" id="GO:0009378">
    <property type="term" value="F:four-way junction helicase activity"/>
    <property type="evidence" value="ECO:0007669"/>
    <property type="project" value="InterPro"/>
</dbReference>
<dbReference type="FunCoup" id="A0A6N7EXD8">
    <property type="interactions" value="214"/>
</dbReference>
<keyword evidence="3 6" id="KW-0238">DNA-binding</keyword>
<proteinExistence type="inferred from homology"/>
<dbReference type="InterPro" id="IPR011114">
    <property type="entry name" value="RuvA_C"/>
</dbReference>
<comment type="domain">
    <text evidence="6">Has three domains with a flexible linker between the domains II and III and assumes an 'L' shape. Domain III is highly mobile and contacts RuvB.</text>
</comment>
<evidence type="ECO:0000313" key="8">
    <source>
        <dbReference type="EMBL" id="MPV86210.1"/>
    </source>
</evidence>